<dbReference type="InterPro" id="IPR006860">
    <property type="entry name" value="FecR"/>
</dbReference>
<dbReference type="PANTHER" id="PTHR30273:SF2">
    <property type="entry name" value="PROTEIN FECR"/>
    <property type="match status" value="1"/>
</dbReference>
<organism evidence="4 5">
    <name type="scientific">Ohtaekwangia kribbensis</name>
    <dbReference type="NCBI Taxonomy" id="688913"/>
    <lineage>
        <taxon>Bacteria</taxon>
        <taxon>Pseudomonadati</taxon>
        <taxon>Bacteroidota</taxon>
        <taxon>Cytophagia</taxon>
        <taxon>Cytophagales</taxon>
        <taxon>Fulvivirgaceae</taxon>
        <taxon>Ohtaekwangia</taxon>
    </lineage>
</organism>
<name>A0ABW3K1B3_9BACT</name>
<dbReference type="Pfam" id="PF16344">
    <property type="entry name" value="FecR_C"/>
    <property type="match status" value="1"/>
</dbReference>
<feature type="domain" description="Protein FecR C-terminal" evidence="3">
    <location>
        <begin position="259"/>
        <end position="326"/>
    </location>
</feature>
<dbReference type="RefSeq" id="WP_377576528.1">
    <property type="nucleotide sequence ID" value="NZ_JBHTKA010000001.1"/>
</dbReference>
<keyword evidence="1" id="KW-1133">Transmembrane helix</keyword>
<keyword evidence="1" id="KW-0812">Transmembrane</keyword>
<dbReference type="InterPro" id="IPR032508">
    <property type="entry name" value="FecR_C"/>
</dbReference>
<gene>
    <name evidence="4" type="ORF">ACFQ21_06535</name>
</gene>
<feature type="transmembrane region" description="Helical" evidence="1">
    <location>
        <begin position="95"/>
        <end position="113"/>
    </location>
</feature>
<accession>A0ABW3K1B3</accession>
<protein>
    <submittedName>
        <fullName evidence="4">FecR family protein</fullName>
    </submittedName>
</protein>
<evidence type="ECO:0000259" key="3">
    <source>
        <dbReference type="Pfam" id="PF16344"/>
    </source>
</evidence>
<dbReference type="PANTHER" id="PTHR30273">
    <property type="entry name" value="PERIPLASMIC SIGNAL SENSOR AND SIGMA FACTOR ACTIVATOR FECR-RELATED"/>
    <property type="match status" value="1"/>
</dbReference>
<comment type="caution">
    <text evidence="4">The sequence shown here is derived from an EMBL/GenBank/DDBJ whole genome shotgun (WGS) entry which is preliminary data.</text>
</comment>
<dbReference type="Gene3D" id="2.60.120.1440">
    <property type="match status" value="1"/>
</dbReference>
<dbReference type="Gene3D" id="3.55.50.30">
    <property type="match status" value="1"/>
</dbReference>
<dbReference type="InterPro" id="IPR012373">
    <property type="entry name" value="Ferrdict_sens_TM"/>
</dbReference>
<sequence length="332" mass="37849">MRYSNYSAEDLALDDSFRKWVLSPDDESTQFWNRWLESNPHREEDIHKAKQLVKLAGLRTDNEITTAFLDVWGKIKENAEQETQQQTQSTQNYRAWAAAIAAMMVLAAIYVLWPAQQADVTYRTAFGEIKEFILPDGSRVALNANSQLVYNTNWTGTKRKVFLTGEAFFDVVHTGDNKEFIVETFEDFSVQVLGTEFNVNTRKGNTAVYLQSGRIELQTAKENVILKPGDLAVIKDTNPVWFNRDAKAENTLAWKNNLFIYNDTPLSGIIQDIEDNFGVQVHVTESALMDKRVTAKISRKNVDVLLQVLGEILDVQIEQNKKQIVISPNHQD</sequence>
<dbReference type="PIRSF" id="PIRSF018266">
    <property type="entry name" value="FecR"/>
    <property type="match status" value="1"/>
</dbReference>
<evidence type="ECO:0000313" key="4">
    <source>
        <dbReference type="EMBL" id="MFD0998956.1"/>
    </source>
</evidence>
<evidence type="ECO:0000259" key="2">
    <source>
        <dbReference type="Pfam" id="PF04773"/>
    </source>
</evidence>
<dbReference type="Proteomes" id="UP001597112">
    <property type="component" value="Unassembled WGS sequence"/>
</dbReference>
<evidence type="ECO:0000313" key="5">
    <source>
        <dbReference type="Proteomes" id="UP001597112"/>
    </source>
</evidence>
<keyword evidence="5" id="KW-1185">Reference proteome</keyword>
<evidence type="ECO:0000256" key="1">
    <source>
        <dbReference type="SAM" id="Phobius"/>
    </source>
</evidence>
<feature type="domain" description="FecR protein" evidence="2">
    <location>
        <begin position="121"/>
        <end position="216"/>
    </location>
</feature>
<reference evidence="5" key="1">
    <citation type="journal article" date="2019" name="Int. J. Syst. Evol. Microbiol.">
        <title>The Global Catalogue of Microorganisms (GCM) 10K type strain sequencing project: providing services to taxonomists for standard genome sequencing and annotation.</title>
        <authorList>
            <consortium name="The Broad Institute Genomics Platform"/>
            <consortium name="The Broad Institute Genome Sequencing Center for Infectious Disease"/>
            <person name="Wu L."/>
            <person name="Ma J."/>
        </authorList>
    </citation>
    <scope>NUCLEOTIDE SEQUENCE [LARGE SCALE GENOMIC DNA]</scope>
    <source>
        <strain evidence="5">CCUG 58938</strain>
    </source>
</reference>
<dbReference type="EMBL" id="JBHTKA010000001">
    <property type="protein sequence ID" value="MFD0998956.1"/>
    <property type="molecule type" value="Genomic_DNA"/>
</dbReference>
<dbReference type="Pfam" id="PF04773">
    <property type="entry name" value="FecR"/>
    <property type="match status" value="1"/>
</dbReference>
<keyword evidence="1" id="KW-0472">Membrane</keyword>
<proteinExistence type="predicted"/>